<gene>
    <name evidence="2" type="ORF">ACFFPI_17865</name>
</gene>
<dbReference type="EC" id="3.1.-.-" evidence="2"/>
<keyword evidence="3" id="KW-1185">Reference proteome</keyword>
<feature type="compositionally biased region" description="Polar residues" evidence="1">
    <location>
        <begin position="38"/>
        <end position="49"/>
    </location>
</feature>
<sequence>MASDTHFLGMLLKGSLGYLRRAFGSPAGTRPRRPPQAGTANNALRNRNAGTGVGRLARPYPGDFRGTVSPRYSPNPDGKPDPGEIVWSWVPYEEDHSRGKDRPVLLIGRDGGWLLGLMLTSKDHDDGYRSEDYVDIGTGAWDRQGRPSEVKVDRVVRINPSDVRREGAILDQRTFQLVARRLGGRHDSA</sequence>
<evidence type="ECO:0000313" key="2">
    <source>
        <dbReference type="EMBL" id="MFB9715966.1"/>
    </source>
</evidence>
<dbReference type="InterPro" id="IPR003477">
    <property type="entry name" value="PemK-like"/>
</dbReference>
<reference evidence="2 3" key="1">
    <citation type="submission" date="2024-09" db="EMBL/GenBank/DDBJ databases">
        <authorList>
            <person name="Sun Q."/>
            <person name="Mori K."/>
        </authorList>
    </citation>
    <scope>NUCLEOTIDE SEQUENCE [LARGE SCALE GENOMIC DNA]</scope>
    <source>
        <strain evidence="2 3">JCM 13519</strain>
    </source>
</reference>
<name>A0ABV5UUR8_9MICC</name>
<evidence type="ECO:0000313" key="3">
    <source>
        <dbReference type="Proteomes" id="UP001589536"/>
    </source>
</evidence>
<dbReference type="GO" id="GO:0016787">
    <property type="term" value="F:hydrolase activity"/>
    <property type="evidence" value="ECO:0007669"/>
    <property type="project" value="UniProtKB-KW"/>
</dbReference>
<feature type="region of interest" description="Disordered" evidence="1">
    <location>
        <begin position="23"/>
        <end position="80"/>
    </location>
</feature>
<dbReference type="SUPFAM" id="SSF50118">
    <property type="entry name" value="Cell growth inhibitor/plasmid maintenance toxic component"/>
    <property type="match status" value="1"/>
</dbReference>
<dbReference type="RefSeq" id="WP_345046002.1">
    <property type="nucleotide sequence ID" value="NZ_BAABED010000001.1"/>
</dbReference>
<comment type="caution">
    <text evidence="2">The sequence shown here is derived from an EMBL/GenBank/DDBJ whole genome shotgun (WGS) entry which is preliminary data.</text>
</comment>
<evidence type="ECO:0000256" key="1">
    <source>
        <dbReference type="SAM" id="MobiDB-lite"/>
    </source>
</evidence>
<proteinExistence type="predicted"/>
<keyword evidence="2" id="KW-0378">Hydrolase</keyword>
<dbReference type="Proteomes" id="UP001589536">
    <property type="component" value="Unassembled WGS sequence"/>
</dbReference>
<dbReference type="EMBL" id="JBHMBH010000040">
    <property type="protein sequence ID" value="MFB9715966.1"/>
    <property type="molecule type" value="Genomic_DNA"/>
</dbReference>
<dbReference type="Pfam" id="PF02452">
    <property type="entry name" value="PemK_toxin"/>
    <property type="match status" value="1"/>
</dbReference>
<organism evidence="2 3">
    <name type="scientific">Arthrobacter methylotrophus</name>
    <dbReference type="NCBI Taxonomy" id="121291"/>
    <lineage>
        <taxon>Bacteria</taxon>
        <taxon>Bacillati</taxon>
        <taxon>Actinomycetota</taxon>
        <taxon>Actinomycetes</taxon>
        <taxon>Micrococcales</taxon>
        <taxon>Micrococcaceae</taxon>
        <taxon>Arthrobacter</taxon>
    </lineage>
</organism>
<protein>
    <submittedName>
        <fullName evidence="2">Type II toxin-antitoxin system PemK/MazF family toxin</fullName>
        <ecNumber evidence="2">3.1.-.-</ecNumber>
    </submittedName>
</protein>
<accession>A0ABV5UUR8</accession>